<feature type="compositionally biased region" description="Polar residues" evidence="5">
    <location>
        <begin position="533"/>
        <end position="550"/>
    </location>
</feature>
<dbReference type="GO" id="GO:0022857">
    <property type="term" value="F:transmembrane transporter activity"/>
    <property type="evidence" value="ECO:0007669"/>
    <property type="project" value="InterPro"/>
</dbReference>
<protein>
    <submittedName>
        <fullName evidence="8">Uncharacterized protein F23F12.3</fullName>
    </submittedName>
</protein>
<keyword evidence="4 6" id="KW-0472">Membrane</keyword>
<dbReference type="PANTHER" id="PTHR24064">
    <property type="entry name" value="SOLUTE CARRIER FAMILY 22 MEMBER"/>
    <property type="match status" value="1"/>
</dbReference>
<feature type="transmembrane region" description="Helical" evidence="6">
    <location>
        <begin position="133"/>
        <end position="151"/>
    </location>
</feature>
<organism evidence="8 9">
    <name type="scientific">Toxocara canis</name>
    <name type="common">Canine roundworm</name>
    <dbReference type="NCBI Taxonomy" id="6265"/>
    <lineage>
        <taxon>Eukaryota</taxon>
        <taxon>Metazoa</taxon>
        <taxon>Ecdysozoa</taxon>
        <taxon>Nematoda</taxon>
        <taxon>Chromadorea</taxon>
        <taxon>Rhabditida</taxon>
        <taxon>Spirurina</taxon>
        <taxon>Ascaridomorpha</taxon>
        <taxon>Ascaridoidea</taxon>
        <taxon>Toxocaridae</taxon>
        <taxon>Toxocara</taxon>
    </lineage>
</organism>
<dbReference type="Pfam" id="PF00083">
    <property type="entry name" value="Sugar_tr"/>
    <property type="match status" value="1"/>
</dbReference>
<comment type="subcellular location">
    <subcellularLocation>
        <location evidence="1">Membrane</location>
        <topology evidence="1">Multi-pass membrane protein</topology>
    </subcellularLocation>
</comment>
<feature type="transmembrane region" description="Helical" evidence="6">
    <location>
        <begin position="183"/>
        <end position="203"/>
    </location>
</feature>
<keyword evidence="2 6" id="KW-0812">Transmembrane</keyword>
<dbReference type="Gene3D" id="1.20.1250.20">
    <property type="entry name" value="MFS general substrate transporter like domains"/>
    <property type="match status" value="1"/>
</dbReference>
<evidence type="ECO:0000256" key="5">
    <source>
        <dbReference type="SAM" id="MobiDB-lite"/>
    </source>
</evidence>
<dbReference type="STRING" id="6265.A0A0B2VD56"/>
<dbReference type="AlphaFoldDB" id="A0A0B2VD56"/>
<evidence type="ECO:0000313" key="8">
    <source>
        <dbReference type="EMBL" id="KHN81451.1"/>
    </source>
</evidence>
<accession>A0A0B2VD56</accession>
<dbReference type="GO" id="GO:0016020">
    <property type="term" value="C:membrane"/>
    <property type="evidence" value="ECO:0007669"/>
    <property type="project" value="UniProtKB-SubCell"/>
</dbReference>
<evidence type="ECO:0000259" key="7">
    <source>
        <dbReference type="PROSITE" id="PS50850"/>
    </source>
</evidence>
<dbReference type="OrthoDB" id="3936150at2759"/>
<dbReference type="OMA" id="ELRWYCM"/>
<feature type="transmembrane region" description="Helical" evidence="6">
    <location>
        <begin position="329"/>
        <end position="349"/>
    </location>
</feature>
<feature type="transmembrane region" description="Helical" evidence="6">
    <location>
        <begin position="158"/>
        <end position="177"/>
    </location>
</feature>
<proteinExistence type="predicted"/>
<feature type="transmembrane region" description="Helical" evidence="6">
    <location>
        <begin position="215"/>
        <end position="237"/>
    </location>
</feature>
<feature type="region of interest" description="Disordered" evidence="5">
    <location>
        <begin position="529"/>
        <end position="550"/>
    </location>
</feature>
<feature type="transmembrane region" description="Helical" evidence="6">
    <location>
        <begin position="394"/>
        <end position="417"/>
    </location>
</feature>
<comment type="caution">
    <text evidence="8">The sequence shown here is derived from an EMBL/GenBank/DDBJ whole genome shotgun (WGS) entry which is preliminary data.</text>
</comment>
<feature type="transmembrane region" description="Helical" evidence="6">
    <location>
        <begin position="361"/>
        <end position="382"/>
    </location>
</feature>
<keyword evidence="3 6" id="KW-1133">Transmembrane helix</keyword>
<reference evidence="8 9" key="1">
    <citation type="submission" date="2014-11" db="EMBL/GenBank/DDBJ databases">
        <title>Genetic blueprint of the zoonotic pathogen Toxocara canis.</title>
        <authorList>
            <person name="Zhu X.-Q."/>
            <person name="Korhonen P.K."/>
            <person name="Cai H."/>
            <person name="Young N.D."/>
            <person name="Nejsum P."/>
            <person name="von Samson-Himmelstjerna G."/>
            <person name="Boag P.R."/>
            <person name="Tan P."/>
            <person name="Li Q."/>
            <person name="Min J."/>
            <person name="Yang Y."/>
            <person name="Wang X."/>
            <person name="Fang X."/>
            <person name="Hall R.S."/>
            <person name="Hofmann A."/>
            <person name="Sternberg P.W."/>
            <person name="Jex A.R."/>
            <person name="Gasser R.B."/>
        </authorList>
    </citation>
    <scope>NUCLEOTIDE SEQUENCE [LARGE SCALE GENOMIC DNA]</scope>
    <source>
        <strain evidence="8">PN_DK_2014</strain>
    </source>
</reference>
<keyword evidence="9" id="KW-1185">Reference proteome</keyword>
<sequence>MGSAQKSLEVRLENDVDEKTKLQNEQPSAPAKVKTVDDFLQLGLYTLYAGITCEFVVFNMLSNMIYMVYAGAAPIVKSCGAFYSNKTGGDICDQYDKWRPQNACVPELEYQFLSANVEFDYLCGEGKTVKNSISIQMFGILMGTIIFGQLSDSFGRRTVLLITATTAIIFGALASFANSLLSFTIWRIITSFFAGGEVIVLMVYLMEQVPKAHRLWISTIVTWSPNFIILAGVAYVTYDWRTLARGISLVSLPVIPLLYFAYESPRWLYQKGKVDELRKALRRIRGGKLGENAKDEMEIEQMLQASMQGDNKEKRKQHYAYHLFYTWELAKYSIIIASGMFVTSIINYGLLFNMEKLSGSIYLNSAFFGLFRWSMNIVAGAIDYFIKSVGRKMIHFFALAFIAACVAIAFCVFAFGLSDWMFLVRYCALGAAAMSSQLYLTKTVVMVELYPTAIRNIATSFMGLLSRVGNILAPQLFYLADIWKPLPYMTMMLLALLDLTNFQLFIPETKGKPLKDHLPGPDECIWRRKKKAASNTERAASTTGTEENTV</sequence>
<evidence type="ECO:0000256" key="3">
    <source>
        <dbReference type="ARBA" id="ARBA00022989"/>
    </source>
</evidence>
<gene>
    <name evidence="8" type="ORF">Tcan_17761</name>
</gene>
<dbReference type="PROSITE" id="PS50850">
    <property type="entry name" value="MFS"/>
    <property type="match status" value="1"/>
</dbReference>
<dbReference type="Proteomes" id="UP000031036">
    <property type="component" value="Unassembled WGS sequence"/>
</dbReference>
<evidence type="ECO:0000256" key="4">
    <source>
        <dbReference type="ARBA" id="ARBA00023136"/>
    </source>
</evidence>
<dbReference type="InterPro" id="IPR036259">
    <property type="entry name" value="MFS_trans_sf"/>
</dbReference>
<evidence type="ECO:0000256" key="1">
    <source>
        <dbReference type="ARBA" id="ARBA00004141"/>
    </source>
</evidence>
<dbReference type="EMBL" id="JPKZ01001515">
    <property type="protein sequence ID" value="KHN81451.1"/>
    <property type="molecule type" value="Genomic_DNA"/>
</dbReference>
<dbReference type="InterPro" id="IPR020846">
    <property type="entry name" value="MFS_dom"/>
</dbReference>
<evidence type="ECO:0000256" key="2">
    <source>
        <dbReference type="ARBA" id="ARBA00022692"/>
    </source>
</evidence>
<feature type="domain" description="Major facilitator superfamily (MFS) profile" evidence="7">
    <location>
        <begin position="73"/>
        <end position="510"/>
    </location>
</feature>
<evidence type="ECO:0000313" key="9">
    <source>
        <dbReference type="Proteomes" id="UP000031036"/>
    </source>
</evidence>
<dbReference type="InterPro" id="IPR005828">
    <property type="entry name" value="MFS_sugar_transport-like"/>
</dbReference>
<dbReference type="SUPFAM" id="SSF103473">
    <property type="entry name" value="MFS general substrate transporter"/>
    <property type="match status" value="1"/>
</dbReference>
<name>A0A0B2VD56_TOXCA</name>
<evidence type="ECO:0000256" key="6">
    <source>
        <dbReference type="SAM" id="Phobius"/>
    </source>
</evidence>